<keyword evidence="2" id="KW-0479">Metal-binding</keyword>
<dbReference type="RefSeq" id="WP_347722108.1">
    <property type="nucleotide sequence ID" value="NZ_CP104395.1"/>
</dbReference>
<protein>
    <submittedName>
        <fullName evidence="4">Zn finger protein HypA/HybF</fullName>
    </submittedName>
</protein>
<dbReference type="Gene3D" id="3.30.2320.80">
    <property type="match status" value="1"/>
</dbReference>
<evidence type="ECO:0000256" key="2">
    <source>
        <dbReference type="ARBA" id="ARBA00022723"/>
    </source>
</evidence>
<dbReference type="Proteomes" id="UP001218034">
    <property type="component" value="Chromosome"/>
</dbReference>
<name>A0ABY8CDE1_9ARCH</name>
<evidence type="ECO:0000256" key="3">
    <source>
        <dbReference type="ARBA" id="ARBA00022833"/>
    </source>
</evidence>
<organism evidence="4 5">
    <name type="scientific">Candidatus Nanohalococcus occultus</name>
    <dbReference type="NCBI Taxonomy" id="2978047"/>
    <lineage>
        <taxon>Archaea</taxon>
        <taxon>Candidatus Nanohalarchaeota</taxon>
        <taxon>Candidatus Nanohalarchaeota incertae sedis</taxon>
        <taxon>Candidatus Nanohalococcus</taxon>
    </lineage>
</organism>
<dbReference type="EMBL" id="CP104395">
    <property type="protein sequence ID" value="WEL19237.1"/>
    <property type="molecule type" value="Genomic_DNA"/>
</dbReference>
<accession>A0ABY8CDE1</accession>
<keyword evidence="3" id="KW-0862">Zinc</keyword>
<gene>
    <name evidence="4" type="primary">hybF</name>
    <name evidence="4" type="ORF">SVXNc_0207</name>
</gene>
<proteinExistence type="predicted"/>
<evidence type="ECO:0000313" key="4">
    <source>
        <dbReference type="EMBL" id="WEL19237.1"/>
    </source>
</evidence>
<reference evidence="4 5" key="1">
    <citation type="submission" date="2022-09" db="EMBL/GenBank/DDBJ databases">
        <title>Xylan utilization by haloarchaea-nanohaloarchaea associations.</title>
        <authorList>
            <person name="Yakimov M."/>
        </authorList>
    </citation>
    <scope>NUCLEOTIDE SEQUENCE [LARGE SCALE GENOMIC DNA]</scope>
    <source>
        <strain evidence="4 5">SVXNc</strain>
    </source>
</reference>
<dbReference type="Pfam" id="PF01155">
    <property type="entry name" value="HypA"/>
    <property type="match status" value="1"/>
</dbReference>
<dbReference type="InterPro" id="IPR000688">
    <property type="entry name" value="HypA/HybF"/>
</dbReference>
<sequence>MQKEKVGNVLINVMQDLSRISTNDYARIRLNSNLCEPQTFQTLFEYFSRGTILEHVHLDVESMESQLNCSCGNQQVVKEDHPGYMNCPECGRFAEVKDDSYQMVKPDPEIVGQRNSIRF</sequence>
<dbReference type="GeneID" id="98290249"/>
<evidence type="ECO:0000313" key="5">
    <source>
        <dbReference type="Proteomes" id="UP001218034"/>
    </source>
</evidence>
<evidence type="ECO:0000256" key="1">
    <source>
        <dbReference type="ARBA" id="ARBA00022596"/>
    </source>
</evidence>
<keyword evidence="5" id="KW-1185">Reference proteome</keyword>
<keyword evidence="1" id="KW-0533">Nickel</keyword>